<dbReference type="Gene3D" id="1.20.1250.20">
    <property type="entry name" value="MFS general substrate transporter like domains"/>
    <property type="match status" value="2"/>
</dbReference>
<proteinExistence type="inferred from homology"/>
<feature type="domain" description="Major facilitator superfamily (MFS) profile" evidence="9">
    <location>
        <begin position="1"/>
        <end position="567"/>
    </location>
</feature>
<keyword evidence="11" id="KW-1185">Reference proteome</keyword>
<evidence type="ECO:0000256" key="3">
    <source>
        <dbReference type="ARBA" id="ARBA00022448"/>
    </source>
</evidence>
<protein>
    <submittedName>
        <fullName evidence="10">Putative major facilitator, sugar transporter, major facilitator superfamily</fullName>
    </submittedName>
</protein>
<evidence type="ECO:0000256" key="5">
    <source>
        <dbReference type="ARBA" id="ARBA00022989"/>
    </source>
</evidence>
<evidence type="ECO:0000256" key="8">
    <source>
        <dbReference type="SAM" id="Phobius"/>
    </source>
</evidence>
<dbReference type="PANTHER" id="PTHR48020:SF35">
    <property type="entry name" value="SUGAR TRANSPORTER"/>
    <property type="match status" value="1"/>
</dbReference>
<organism evidence="10 11">
    <name type="scientific">Lupinus albus</name>
    <name type="common">White lupine</name>
    <name type="synonym">Lupinus termis</name>
    <dbReference type="NCBI Taxonomy" id="3870"/>
    <lineage>
        <taxon>Eukaryota</taxon>
        <taxon>Viridiplantae</taxon>
        <taxon>Streptophyta</taxon>
        <taxon>Embryophyta</taxon>
        <taxon>Tracheophyta</taxon>
        <taxon>Spermatophyta</taxon>
        <taxon>Magnoliopsida</taxon>
        <taxon>eudicotyledons</taxon>
        <taxon>Gunneridae</taxon>
        <taxon>Pentapetalae</taxon>
        <taxon>rosids</taxon>
        <taxon>fabids</taxon>
        <taxon>Fabales</taxon>
        <taxon>Fabaceae</taxon>
        <taxon>Papilionoideae</taxon>
        <taxon>50 kb inversion clade</taxon>
        <taxon>genistoids sensu lato</taxon>
        <taxon>core genistoids</taxon>
        <taxon>Genisteae</taxon>
        <taxon>Lupinus</taxon>
    </lineage>
</organism>
<feature type="transmembrane region" description="Helical" evidence="8">
    <location>
        <begin position="105"/>
        <end position="129"/>
    </location>
</feature>
<dbReference type="InterPro" id="IPR050814">
    <property type="entry name" value="Myo-inositol_Transporter"/>
</dbReference>
<dbReference type="InterPro" id="IPR005829">
    <property type="entry name" value="Sugar_transporter_CS"/>
</dbReference>
<keyword evidence="6 8" id="KW-0472">Membrane</keyword>
<evidence type="ECO:0000256" key="6">
    <source>
        <dbReference type="ARBA" id="ARBA00023136"/>
    </source>
</evidence>
<keyword evidence="4 8" id="KW-0812">Transmembrane</keyword>
<evidence type="ECO:0000256" key="1">
    <source>
        <dbReference type="ARBA" id="ARBA00004141"/>
    </source>
</evidence>
<dbReference type="Pfam" id="PF00083">
    <property type="entry name" value="Sugar_tr"/>
    <property type="match status" value="2"/>
</dbReference>
<dbReference type="PROSITE" id="PS50850">
    <property type="entry name" value="MFS"/>
    <property type="match status" value="1"/>
</dbReference>
<dbReference type="GO" id="GO:0016020">
    <property type="term" value="C:membrane"/>
    <property type="evidence" value="ECO:0007669"/>
    <property type="project" value="UniProtKB-SubCell"/>
</dbReference>
<dbReference type="AlphaFoldDB" id="A0A6A4QLH5"/>
<dbReference type="InterPro" id="IPR020846">
    <property type="entry name" value="MFS_dom"/>
</dbReference>
<sequence>MLYIKEEFNLDNDPKVEGLIVSMTFFTGTFVTIFSGKVSDMVGRRRMLIASSIMFFSNGMVMLNASSVKVILLARLLDGVAIALTATITPLYISEIAPPDIRGQLNTFPQFSSSSGMFVAYIMVFSLSLVDSPSWRAMLGVVSIPSVVFFLLAVFYLPESPPWLVSKGRISEAKKVLQRIRGVEDVSGELALLLEGMHPGGEDTTIEEYIVAPPSELISNQELGKDCIKLLAPNSQGVSMVAQPVMTGQGSISCGLLTMSRQGSAASLAAASFKVPIVNLFGSVHENVNTILDSAGSASKGLLIPNVASSSSIGDHENNSFCTSDYLHAPLLSRQCTMDKDKAFESKDALEGSSNSNLRSNNNSFSPSISPAGEIPINTNIGGGWQLAYKSAEAGGSGKQEGGQLQRVYLHADPNVVSRQGSFVSSSDSNDDGVEAFQATALVTQSFLGPTNDVMIRSEVAAKQTNWRALLEPGVRRALIVGIGLQILQQASGINGFLFYAPQMLEQAGVGALLSNLGISSTSSSLLVNVIISFSMLPCIAISMRLMDISGRRYVKTYAICLISINC</sequence>
<evidence type="ECO:0000313" key="11">
    <source>
        <dbReference type="Proteomes" id="UP000447434"/>
    </source>
</evidence>
<reference evidence="11" key="1">
    <citation type="journal article" date="2020" name="Nat. Commun.">
        <title>Genome sequence of the cluster root forming white lupin.</title>
        <authorList>
            <person name="Hufnagel B."/>
            <person name="Marques A."/>
            <person name="Soriano A."/>
            <person name="Marques L."/>
            <person name="Divol F."/>
            <person name="Doumas P."/>
            <person name="Sallet E."/>
            <person name="Mancinotti D."/>
            <person name="Carrere S."/>
            <person name="Marande W."/>
            <person name="Arribat S."/>
            <person name="Keller J."/>
            <person name="Huneau C."/>
            <person name="Blein T."/>
            <person name="Aime D."/>
            <person name="Laguerre M."/>
            <person name="Taylor J."/>
            <person name="Schubert V."/>
            <person name="Nelson M."/>
            <person name="Geu-Flores F."/>
            <person name="Crespi M."/>
            <person name="Gallardo-Guerrero K."/>
            <person name="Delaux P.-M."/>
            <person name="Salse J."/>
            <person name="Berges H."/>
            <person name="Guyot R."/>
            <person name="Gouzy J."/>
            <person name="Peret B."/>
        </authorList>
    </citation>
    <scope>NUCLEOTIDE SEQUENCE [LARGE SCALE GENOMIC DNA]</scope>
    <source>
        <strain evidence="11">cv. Amiga</strain>
    </source>
</reference>
<accession>A0A6A4QLH5</accession>
<dbReference type="PANTHER" id="PTHR48020">
    <property type="entry name" value="PROTON MYO-INOSITOL COTRANSPORTER"/>
    <property type="match status" value="1"/>
</dbReference>
<evidence type="ECO:0000256" key="2">
    <source>
        <dbReference type="ARBA" id="ARBA00010992"/>
    </source>
</evidence>
<keyword evidence="3" id="KW-0813">Transport</keyword>
<gene>
    <name evidence="10" type="ORF">Lalb_Chr05g0229511</name>
</gene>
<keyword evidence="5 8" id="KW-1133">Transmembrane helix</keyword>
<dbReference type="InterPro" id="IPR036259">
    <property type="entry name" value="MFS_trans_sf"/>
</dbReference>
<evidence type="ECO:0000256" key="4">
    <source>
        <dbReference type="ARBA" id="ARBA00022692"/>
    </source>
</evidence>
<feature type="transmembrane region" description="Helical" evidence="8">
    <location>
        <begin position="18"/>
        <end position="36"/>
    </location>
</feature>
<feature type="transmembrane region" description="Helical" evidence="8">
    <location>
        <begin position="72"/>
        <end position="93"/>
    </location>
</feature>
<dbReference type="GO" id="GO:0022857">
    <property type="term" value="F:transmembrane transporter activity"/>
    <property type="evidence" value="ECO:0007669"/>
    <property type="project" value="InterPro"/>
</dbReference>
<dbReference type="InterPro" id="IPR005828">
    <property type="entry name" value="MFS_sugar_transport-like"/>
</dbReference>
<keyword evidence="10" id="KW-0762">Sugar transport</keyword>
<comment type="subcellular location">
    <subcellularLocation>
        <location evidence="1">Membrane</location>
        <topology evidence="1">Multi-pass membrane protein</topology>
    </subcellularLocation>
</comment>
<dbReference type="Proteomes" id="UP000447434">
    <property type="component" value="Chromosome 5"/>
</dbReference>
<evidence type="ECO:0000259" key="9">
    <source>
        <dbReference type="PROSITE" id="PS50850"/>
    </source>
</evidence>
<dbReference type="SUPFAM" id="SSF103473">
    <property type="entry name" value="MFS general substrate transporter"/>
    <property type="match status" value="1"/>
</dbReference>
<comment type="similarity">
    <text evidence="2">Belongs to the major facilitator superfamily. Sugar transporter (TC 2.A.1.1) family.</text>
</comment>
<name>A0A6A4QLH5_LUPAL</name>
<dbReference type="OrthoDB" id="8120565at2759"/>
<feature type="transmembrane region" description="Helical" evidence="8">
    <location>
        <begin position="135"/>
        <end position="157"/>
    </location>
</feature>
<dbReference type="PROSITE" id="PS00216">
    <property type="entry name" value="SUGAR_TRANSPORT_1"/>
    <property type="match status" value="1"/>
</dbReference>
<feature type="compositionally biased region" description="Low complexity" evidence="7">
    <location>
        <begin position="353"/>
        <end position="371"/>
    </location>
</feature>
<dbReference type="EMBL" id="WOCE01000005">
    <property type="protein sequence ID" value="KAE9614563.1"/>
    <property type="molecule type" value="Genomic_DNA"/>
</dbReference>
<evidence type="ECO:0000256" key="7">
    <source>
        <dbReference type="SAM" id="MobiDB-lite"/>
    </source>
</evidence>
<feature type="region of interest" description="Disordered" evidence="7">
    <location>
        <begin position="347"/>
        <end position="371"/>
    </location>
</feature>
<comment type="caution">
    <text evidence="10">The sequence shown here is derived from an EMBL/GenBank/DDBJ whole genome shotgun (WGS) entry which is preliminary data.</text>
</comment>
<evidence type="ECO:0000313" key="10">
    <source>
        <dbReference type="EMBL" id="KAE9614563.1"/>
    </source>
</evidence>